<comment type="cofactor">
    <cofactor evidence="7">
        <name>Ni(2+)</name>
        <dbReference type="ChEBI" id="CHEBI:49786"/>
    </cofactor>
    <text evidence="7">Binds 1 nickel ion per subunit.</text>
</comment>
<dbReference type="Pfam" id="PF01402">
    <property type="entry name" value="RHH_1"/>
    <property type="match status" value="1"/>
</dbReference>
<feature type="domain" description="Ribbon-helix-helix protein CopG" evidence="9">
    <location>
        <begin position="3"/>
        <end position="40"/>
    </location>
</feature>
<comment type="similarity">
    <text evidence="1 7">Belongs to the transcriptional regulatory CopG/NikR family.</text>
</comment>
<dbReference type="InterPro" id="IPR013321">
    <property type="entry name" value="Arc_rbn_hlx_hlx"/>
</dbReference>
<dbReference type="InterPro" id="IPR022988">
    <property type="entry name" value="Ni_resp_reg_NikR"/>
</dbReference>
<feature type="compositionally biased region" description="Basic and acidic residues" evidence="8">
    <location>
        <begin position="163"/>
        <end position="180"/>
    </location>
</feature>
<dbReference type="CDD" id="cd22231">
    <property type="entry name" value="RHH_NikR_HicB-like"/>
    <property type="match status" value="1"/>
</dbReference>
<evidence type="ECO:0000256" key="4">
    <source>
        <dbReference type="ARBA" id="ARBA00023015"/>
    </source>
</evidence>
<dbReference type="InterPro" id="IPR014864">
    <property type="entry name" value="TF_NikR_Ni-bd_C"/>
</dbReference>
<reference evidence="11" key="1">
    <citation type="submission" date="2022-08" db="EMBL/GenBank/DDBJ databases">
        <authorList>
            <person name="Li F."/>
        </authorList>
    </citation>
    <scope>NUCLEOTIDE SEQUENCE</scope>
    <source>
        <strain evidence="11">MQZ15Z-1</strain>
    </source>
</reference>
<dbReference type="InterPro" id="IPR045865">
    <property type="entry name" value="ACT-like_dom_sf"/>
</dbReference>
<evidence type="ECO:0000256" key="7">
    <source>
        <dbReference type="HAMAP-Rule" id="MF_00476"/>
    </source>
</evidence>
<keyword evidence="4 7" id="KW-0805">Transcription regulation</keyword>
<proteinExistence type="inferred from homology"/>
<dbReference type="Gene3D" id="3.30.70.1150">
    <property type="entry name" value="ACT-like. Chain A, domain 2"/>
    <property type="match status" value="1"/>
</dbReference>
<evidence type="ECO:0000256" key="3">
    <source>
        <dbReference type="ARBA" id="ARBA00022723"/>
    </source>
</evidence>
<evidence type="ECO:0000259" key="9">
    <source>
        <dbReference type="Pfam" id="PF01402"/>
    </source>
</evidence>
<dbReference type="GO" id="GO:0016151">
    <property type="term" value="F:nickel cation binding"/>
    <property type="evidence" value="ECO:0007669"/>
    <property type="project" value="UniProtKB-UniRule"/>
</dbReference>
<name>A0A9X2T6Z8_9HYPH</name>
<feature type="domain" description="Transcription factor NikR nickel binding C-terminal" evidence="10">
    <location>
        <begin position="74"/>
        <end position="148"/>
    </location>
</feature>
<dbReference type="GO" id="GO:0003700">
    <property type="term" value="F:DNA-binding transcription factor activity"/>
    <property type="evidence" value="ECO:0007669"/>
    <property type="project" value="UniProtKB-UniRule"/>
</dbReference>
<dbReference type="GO" id="GO:0010045">
    <property type="term" value="P:response to nickel cation"/>
    <property type="evidence" value="ECO:0007669"/>
    <property type="project" value="InterPro"/>
</dbReference>
<dbReference type="AlphaFoldDB" id="A0A9X2T6Z8"/>
<evidence type="ECO:0000256" key="5">
    <source>
        <dbReference type="ARBA" id="ARBA00023125"/>
    </source>
</evidence>
<feature type="binding site" evidence="7">
    <location>
        <position position="107"/>
    </location>
    <ligand>
        <name>Ni(2+)</name>
        <dbReference type="ChEBI" id="CHEBI:49786"/>
    </ligand>
</feature>
<feature type="binding site" evidence="7">
    <location>
        <position position="109"/>
    </location>
    <ligand>
        <name>Ni(2+)</name>
        <dbReference type="ChEBI" id="CHEBI:49786"/>
    </ligand>
</feature>
<dbReference type="GO" id="GO:0003677">
    <property type="term" value="F:DNA binding"/>
    <property type="evidence" value="ECO:0007669"/>
    <property type="project" value="UniProtKB-KW"/>
</dbReference>
<comment type="function">
    <text evidence="7">Transcriptional regulator.</text>
</comment>
<dbReference type="SUPFAM" id="SSF55021">
    <property type="entry name" value="ACT-like"/>
    <property type="match status" value="1"/>
</dbReference>
<keyword evidence="5 7" id="KW-0238">DNA-binding</keyword>
<evidence type="ECO:0000256" key="8">
    <source>
        <dbReference type="SAM" id="MobiDB-lite"/>
    </source>
</evidence>
<keyword evidence="12" id="KW-1185">Reference proteome</keyword>
<evidence type="ECO:0000313" key="12">
    <source>
        <dbReference type="Proteomes" id="UP001151088"/>
    </source>
</evidence>
<accession>A0A9X2T6Z8</accession>
<dbReference type="InterPro" id="IPR002145">
    <property type="entry name" value="CopG"/>
</dbReference>
<dbReference type="PANTHER" id="PTHR34719">
    <property type="entry name" value="NICKEL-RESPONSIVE REGULATOR"/>
    <property type="match status" value="1"/>
</dbReference>
<evidence type="ECO:0000256" key="1">
    <source>
        <dbReference type="ARBA" id="ARBA00008478"/>
    </source>
</evidence>
<dbReference type="Proteomes" id="UP001151088">
    <property type="component" value="Unassembled WGS sequence"/>
</dbReference>
<dbReference type="NCBIfam" id="NF002815">
    <property type="entry name" value="PRK02967.1"/>
    <property type="match status" value="1"/>
</dbReference>
<dbReference type="EMBL" id="JANTHZ010000003">
    <property type="protein sequence ID" value="MCS0495503.1"/>
    <property type="molecule type" value="Genomic_DNA"/>
</dbReference>
<keyword evidence="3 7" id="KW-0479">Metal-binding</keyword>
<dbReference type="InterPro" id="IPR027271">
    <property type="entry name" value="Acetolactate_synth/TF_NikR_C"/>
</dbReference>
<evidence type="ECO:0000259" key="10">
    <source>
        <dbReference type="Pfam" id="PF08753"/>
    </source>
</evidence>
<feature type="region of interest" description="Disordered" evidence="8">
    <location>
        <begin position="154"/>
        <end position="180"/>
    </location>
</feature>
<protein>
    <recommendedName>
        <fullName evidence="7">Putative nickel-responsive regulator</fullName>
    </recommendedName>
</protein>
<dbReference type="PANTHER" id="PTHR34719:SF2">
    <property type="entry name" value="NICKEL-RESPONSIVE REGULATOR"/>
    <property type="match status" value="1"/>
</dbReference>
<evidence type="ECO:0000313" key="11">
    <source>
        <dbReference type="EMBL" id="MCS0495503.1"/>
    </source>
</evidence>
<dbReference type="SUPFAM" id="SSF47598">
    <property type="entry name" value="Ribbon-helix-helix"/>
    <property type="match status" value="1"/>
</dbReference>
<feature type="binding site" evidence="7">
    <location>
        <position position="115"/>
    </location>
    <ligand>
        <name>Ni(2+)</name>
        <dbReference type="ChEBI" id="CHEBI:49786"/>
    </ligand>
</feature>
<dbReference type="InterPro" id="IPR010985">
    <property type="entry name" value="Ribbon_hlx_hlx"/>
</dbReference>
<gene>
    <name evidence="11" type="primary">nikR</name>
    <name evidence="11" type="ORF">NVS89_10375</name>
</gene>
<keyword evidence="2 7" id="KW-0533">Nickel</keyword>
<feature type="binding site" evidence="7">
    <location>
        <position position="96"/>
    </location>
    <ligand>
        <name>Ni(2+)</name>
        <dbReference type="ChEBI" id="CHEBI:49786"/>
    </ligand>
</feature>
<evidence type="ECO:0000256" key="6">
    <source>
        <dbReference type="ARBA" id="ARBA00023163"/>
    </source>
</evidence>
<dbReference type="Pfam" id="PF08753">
    <property type="entry name" value="NikR_C"/>
    <property type="match status" value="1"/>
</dbReference>
<sequence length="180" mass="19037">MQRITLTIDDALLAAVDAYAARHGYSTRSEAVRDALRAALSGASLSGAVLAEGEPAAAPAPADPPADPAAPCHATLSYVYDHEKRDLSRRLARVQHGHHHLAVASLHVHLDHETCLEVAVLHGPADAVRSLADEVVTQRGVRYGHLHLLPAPADAQARAHAGHAHDDAAHDLPSQAHKDD</sequence>
<dbReference type="HAMAP" id="MF_00476">
    <property type="entry name" value="NikR"/>
    <property type="match status" value="1"/>
</dbReference>
<organism evidence="11 12">
    <name type="scientific">Ancylobacter mangrovi</name>
    <dbReference type="NCBI Taxonomy" id="2972472"/>
    <lineage>
        <taxon>Bacteria</taxon>
        <taxon>Pseudomonadati</taxon>
        <taxon>Pseudomonadota</taxon>
        <taxon>Alphaproteobacteria</taxon>
        <taxon>Hyphomicrobiales</taxon>
        <taxon>Xanthobacteraceae</taxon>
        <taxon>Ancylobacter</taxon>
    </lineage>
</organism>
<evidence type="ECO:0000256" key="2">
    <source>
        <dbReference type="ARBA" id="ARBA00022596"/>
    </source>
</evidence>
<dbReference type="RefSeq" id="WP_258732621.1">
    <property type="nucleotide sequence ID" value="NZ_JANTHZ010000003.1"/>
</dbReference>
<dbReference type="Gene3D" id="1.10.1220.10">
    <property type="entry name" value="Met repressor-like"/>
    <property type="match status" value="1"/>
</dbReference>
<comment type="caution">
    <text evidence="11">The sequence shown here is derived from an EMBL/GenBank/DDBJ whole genome shotgun (WGS) entry which is preliminary data.</text>
</comment>
<dbReference type="InterPro" id="IPR050192">
    <property type="entry name" value="CopG/NikR_regulator"/>
</dbReference>
<keyword evidence="6 7" id="KW-0804">Transcription</keyword>